<feature type="signal peptide" evidence="1">
    <location>
        <begin position="1"/>
        <end position="24"/>
    </location>
</feature>
<evidence type="ECO:0000313" key="3">
    <source>
        <dbReference type="EMBL" id="CAJ1969222.1"/>
    </source>
</evidence>
<name>A0AAD2JP84_9STRA</name>
<keyword evidence="1" id="KW-0732">Signal</keyword>
<sequence>MKPQFTSNLSLLCISICLLSTSIQKLSWFANALSLPPNTNSRRDFVVSSTTTISAVILSSKPWVANADMPMPLPNTEPRNVDVGGGFDLLRSDTTKMPLDVLYPPSMEGLWVCSRIPTSVEGDLFQAQEVWKALGGIESLVLTSKGTNKPETYLTRFLKSTEMPEDGVVNDRGFELVQRRKQSRAELLSSPQVTWTVDQPNVLKYSINNSNDKFTTLTVKSRTVELPSEQKAGFGFNELICIEEDRGGGEGASKMASLVGSNNKILRAAQIKRRYKRSYDDQGNRVVEGLEIIKTYRVLDGIAGIEFPTSTVKSQIRLTRPPSSPS</sequence>
<evidence type="ECO:0000259" key="2">
    <source>
        <dbReference type="Pfam" id="PF20670"/>
    </source>
</evidence>
<feature type="domain" description="DUF6816" evidence="2">
    <location>
        <begin position="98"/>
        <end position="295"/>
    </location>
</feature>
<evidence type="ECO:0000313" key="4">
    <source>
        <dbReference type="Proteomes" id="UP001295423"/>
    </source>
</evidence>
<dbReference type="EMBL" id="CAKOGP040002424">
    <property type="protein sequence ID" value="CAJ1969222.1"/>
    <property type="molecule type" value="Genomic_DNA"/>
</dbReference>
<comment type="caution">
    <text evidence="3">The sequence shown here is derived from an EMBL/GenBank/DDBJ whole genome shotgun (WGS) entry which is preliminary data.</text>
</comment>
<dbReference type="AlphaFoldDB" id="A0AAD2JP84"/>
<feature type="chain" id="PRO_5041966366" description="DUF6816 domain-containing protein" evidence="1">
    <location>
        <begin position="25"/>
        <end position="326"/>
    </location>
</feature>
<organism evidence="3 4">
    <name type="scientific">Cylindrotheca closterium</name>
    <dbReference type="NCBI Taxonomy" id="2856"/>
    <lineage>
        <taxon>Eukaryota</taxon>
        <taxon>Sar</taxon>
        <taxon>Stramenopiles</taxon>
        <taxon>Ochrophyta</taxon>
        <taxon>Bacillariophyta</taxon>
        <taxon>Bacillariophyceae</taxon>
        <taxon>Bacillariophycidae</taxon>
        <taxon>Bacillariales</taxon>
        <taxon>Bacillariaceae</taxon>
        <taxon>Cylindrotheca</taxon>
    </lineage>
</organism>
<keyword evidence="4" id="KW-1185">Reference proteome</keyword>
<reference evidence="3" key="1">
    <citation type="submission" date="2023-08" db="EMBL/GenBank/DDBJ databases">
        <authorList>
            <person name="Audoor S."/>
            <person name="Bilcke G."/>
        </authorList>
    </citation>
    <scope>NUCLEOTIDE SEQUENCE</scope>
</reference>
<accession>A0AAD2JP84</accession>
<proteinExistence type="predicted"/>
<dbReference type="Pfam" id="PF20670">
    <property type="entry name" value="DUF6816"/>
    <property type="match status" value="1"/>
</dbReference>
<dbReference type="Proteomes" id="UP001295423">
    <property type="component" value="Unassembled WGS sequence"/>
</dbReference>
<evidence type="ECO:0000256" key="1">
    <source>
        <dbReference type="SAM" id="SignalP"/>
    </source>
</evidence>
<dbReference type="InterPro" id="IPR049213">
    <property type="entry name" value="DUF6816"/>
</dbReference>
<protein>
    <recommendedName>
        <fullName evidence="2">DUF6816 domain-containing protein</fullName>
    </recommendedName>
</protein>
<gene>
    <name evidence="3" type="ORF">CYCCA115_LOCUS23597</name>
</gene>